<dbReference type="InterPro" id="IPR015943">
    <property type="entry name" value="WD40/YVTN_repeat-like_dom_sf"/>
</dbReference>
<dbReference type="GO" id="GO:0030127">
    <property type="term" value="C:COPII vesicle coat"/>
    <property type="evidence" value="ECO:0007669"/>
    <property type="project" value="TreeGrafter"/>
</dbReference>
<dbReference type="Gene3D" id="2.130.10.10">
    <property type="entry name" value="YVTN repeat-like/Quinoprotein amine dehydrogenase"/>
    <property type="match status" value="1"/>
</dbReference>
<reference evidence="12 13" key="1">
    <citation type="submission" date="2010-05" db="EMBL/GenBank/DDBJ databases">
        <title>The Genome Sequence of Thecamonas trahens ATCC 50062.</title>
        <authorList>
            <consortium name="The Broad Institute Genome Sequencing Platform"/>
            <person name="Russ C."/>
            <person name="Cuomo C."/>
            <person name="Shea T."/>
            <person name="Young S.K."/>
            <person name="Zeng Q."/>
            <person name="Koehrsen M."/>
            <person name="Haas B."/>
            <person name="Borodovsky M."/>
            <person name="Guigo R."/>
            <person name="Alvarado L."/>
            <person name="Berlin A."/>
            <person name="Bochicchio J."/>
            <person name="Borenstein D."/>
            <person name="Chapman S."/>
            <person name="Chen Z."/>
            <person name="Freedman E."/>
            <person name="Gellesch M."/>
            <person name="Goldberg J."/>
            <person name="Griggs A."/>
            <person name="Gujja S."/>
            <person name="Heilman E."/>
            <person name="Heiman D."/>
            <person name="Hepburn T."/>
            <person name="Howarth C."/>
            <person name="Jen D."/>
            <person name="Larson L."/>
            <person name="Mehta T."/>
            <person name="Park D."/>
            <person name="Pearson M."/>
            <person name="Roberts A."/>
            <person name="Saif S."/>
            <person name="Shenoy N."/>
            <person name="Sisk P."/>
            <person name="Stolte C."/>
            <person name="Sykes S."/>
            <person name="Thomson T."/>
            <person name="Walk T."/>
            <person name="White J."/>
            <person name="Yandava C."/>
            <person name="Burger G."/>
            <person name="Gray M.W."/>
            <person name="Holland P.W.H."/>
            <person name="King N."/>
            <person name="Lang F.B.F."/>
            <person name="Roger A.J."/>
            <person name="Ruiz-Trillo I."/>
            <person name="Lander E."/>
            <person name="Nusbaum C."/>
        </authorList>
    </citation>
    <scope>NUCLEOTIDE SEQUENCE [LARGE SCALE GENOMIC DNA]</scope>
    <source>
        <strain evidence="12 13">ATCC 50062</strain>
    </source>
</reference>
<dbReference type="PANTHER" id="PTHR11024:SF2">
    <property type="entry name" value="PROTEIN SEC13 HOMOLOG"/>
    <property type="match status" value="1"/>
</dbReference>
<keyword evidence="7" id="KW-0653">Protein transport</keyword>
<keyword evidence="9" id="KW-0906">Nuclear pore complex</keyword>
<name>A0A0L0DRA3_THETB</name>
<dbReference type="PANTHER" id="PTHR11024">
    <property type="entry name" value="NUCLEAR PORE COMPLEX PROTEIN SEC13 / SEH1 FAMILY MEMBER"/>
    <property type="match status" value="1"/>
</dbReference>
<dbReference type="GO" id="GO:0006606">
    <property type="term" value="P:protein import into nucleus"/>
    <property type="evidence" value="ECO:0007669"/>
    <property type="project" value="TreeGrafter"/>
</dbReference>
<evidence type="ECO:0000256" key="3">
    <source>
        <dbReference type="ARBA" id="ARBA00022448"/>
    </source>
</evidence>
<dbReference type="OrthoDB" id="364224at2759"/>
<dbReference type="GO" id="GO:0005198">
    <property type="term" value="F:structural molecule activity"/>
    <property type="evidence" value="ECO:0007669"/>
    <property type="project" value="InterPro"/>
</dbReference>
<evidence type="ECO:0000256" key="1">
    <source>
        <dbReference type="ARBA" id="ARBA00004567"/>
    </source>
</evidence>
<keyword evidence="13" id="KW-1185">Reference proteome</keyword>
<dbReference type="OMA" id="IWKEEGD"/>
<keyword evidence="8" id="KW-0811">Translocation</keyword>
<dbReference type="InterPro" id="IPR036322">
    <property type="entry name" value="WD40_repeat_dom_sf"/>
</dbReference>
<comment type="similarity">
    <text evidence="2">Belongs to the WD repeat SEC13 family.</text>
</comment>
<dbReference type="GO" id="GO:0090114">
    <property type="term" value="P:COPII-coated vesicle budding"/>
    <property type="evidence" value="ECO:0007669"/>
    <property type="project" value="TreeGrafter"/>
</dbReference>
<evidence type="ECO:0000313" key="12">
    <source>
        <dbReference type="EMBL" id="KNC54546.1"/>
    </source>
</evidence>
<keyword evidence="6" id="KW-0509">mRNA transport</keyword>
<evidence type="ECO:0000256" key="11">
    <source>
        <dbReference type="PROSITE-ProRule" id="PRU00221"/>
    </source>
</evidence>
<dbReference type="STRING" id="461836.A0A0L0DRA3"/>
<dbReference type="AlphaFoldDB" id="A0A0L0DRA3"/>
<evidence type="ECO:0000256" key="5">
    <source>
        <dbReference type="ARBA" id="ARBA00022737"/>
    </source>
</evidence>
<comment type="subcellular location">
    <subcellularLocation>
        <location evidence="1">Nucleus</location>
        <location evidence="1">Nuclear pore complex</location>
    </subcellularLocation>
</comment>
<accession>A0A0L0DRA3</accession>
<evidence type="ECO:0000256" key="6">
    <source>
        <dbReference type="ARBA" id="ARBA00022816"/>
    </source>
</evidence>
<dbReference type="PROSITE" id="PS50294">
    <property type="entry name" value="WD_REPEATS_REGION"/>
    <property type="match status" value="2"/>
</dbReference>
<evidence type="ECO:0000256" key="7">
    <source>
        <dbReference type="ARBA" id="ARBA00022927"/>
    </source>
</evidence>
<protein>
    <submittedName>
        <fullName evidence="12">Protein transporter SEC13</fullName>
    </submittedName>
</protein>
<feature type="repeat" description="WD" evidence="11">
    <location>
        <begin position="7"/>
        <end position="40"/>
    </location>
</feature>
<dbReference type="SMART" id="SM00320">
    <property type="entry name" value="WD40"/>
    <property type="match status" value="6"/>
</dbReference>
<evidence type="ECO:0000256" key="2">
    <source>
        <dbReference type="ARBA" id="ARBA00010102"/>
    </source>
</evidence>
<dbReference type="SUPFAM" id="SSF50978">
    <property type="entry name" value="WD40 repeat-like"/>
    <property type="match status" value="1"/>
</dbReference>
<feature type="repeat" description="WD" evidence="11">
    <location>
        <begin position="210"/>
        <end position="246"/>
    </location>
</feature>
<dbReference type="GeneID" id="25568626"/>
<dbReference type="Proteomes" id="UP000054408">
    <property type="component" value="Unassembled WGS sequence"/>
</dbReference>
<keyword evidence="4 11" id="KW-0853">WD repeat</keyword>
<dbReference type="eggNOG" id="KOG1332">
    <property type="taxonomic scope" value="Eukaryota"/>
</dbReference>
<keyword evidence="3" id="KW-0813">Transport</keyword>
<dbReference type="GO" id="GO:0031080">
    <property type="term" value="C:nuclear pore outer ring"/>
    <property type="evidence" value="ECO:0007669"/>
    <property type="project" value="TreeGrafter"/>
</dbReference>
<evidence type="ECO:0000256" key="9">
    <source>
        <dbReference type="ARBA" id="ARBA00023132"/>
    </source>
</evidence>
<dbReference type="InterPro" id="IPR001680">
    <property type="entry name" value="WD40_rpt"/>
</dbReference>
<keyword evidence="10" id="KW-0539">Nucleus</keyword>
<proteinExistence type="inferred from homology"/>
<organism evidence="12 13">
    <name type="scientific">Thecamonas trahens ATCC 50062</name>
    <dbReference type="NCBI Taxonomy" id="461836"/>
    <lineage>
        <taxon>Eukaryota</taxon>
        <taxon>Apusozoa</taxon>
        <taxon>Apusomonadida</taxon>
        <taxon>Apusomonadidae</taxon>
        <taxon>Thecamonas</taxon>
    </lineage>
</organism>
<evidence type="ECO:0000256" key="10">
    <source>
        <dbReference type="ARBA" id="ARBA00023242"/>
    </source>
</evidence>
<evidence type="ECO:0000256" key="4">
    <source>
        <dbReference type="ARBA" id="ARBA00022574"/>
    </source>
</evidence>
<dbReference type="EMBL" id="GL349491">
    <property type="protein sequence ID" value="KNC54546.1"/>
    <property type="molecule type" value="Genomic_DNA"/>
</dbReference>
<dbReference type="GO" id="GO:0051028">
    <property type="term" value="P:mRNA transport"/>
    <property type="evidence" value="ECO:0007669"/>
    <property type="project" value="UniProtKB-KW"/>
</dbReference>
<feature type="repeat" description="WD" evidence="11">
    <location>
        <begin position="51"/>
        <end position="85"/>
    </location>
</feature>
<gene>
    <name evidence="12" type="ORF">AMSG_10395</name>
</gene>
<dbReference type="RefSeq" id="XP_013753561.1">
    <property type="nucleotide sequence ID" value="XM_013898107.1"/>
</dbReference>
<dbReference type="InterPro" id="IPR037363">
    <property type="entry name" value="Sec13/Seh1_fam"/>
</dbReference>
<evidence type="ECO:0000256" key="8">
    <source>
        <dbReference type="ARBA" id="ARBA00023010"/>
    </source>
</evidence>
<dbReference type="PROSITE" id="PS50082">
    <property type="entry name" value="WD_REPEATS_2"/>
    <property type="match status" value="3"/>
</dbReference>
<dbReference type="Pfam" id="PF00400">
    <property type="entry name" value="WD40"/>
    <property type="match status" value="5"/>
</dbReference>
<keyword evidence="5" id="KW-0677">Repeat</keyword>
<evidence type="ECO:0000313" key="13">
    <source>
        <dbReference type="Proteomes" id="UP000054408"/>
    </source>
</evidence>
<sequence length="307" mass="32833">MAAQGIETGHEDMVHDAQLDYYGKRLATASSDTTVKVFDMVGEAKGQPAVLNGHSAPVWAVAWAHPMFGSMLASCSYDKKVLVWKEETAGSWVVVYEFSEAAGSVNTIAWAPHEFGLVLAAGSSDGSLSIISKTEATDWTVTVVKDAHRVGVNSVSWAPALPEGALTSAGKADDGSAALCQRLVSGGCDNMVRIWRYSTQESRWLQDAELAHHTEWVRSVAWAPNVGLPTSTIASAGQDGEVVVWSRGSEPHWSKTVIAQLTETPWSVSFSLTGNILAVAGADGAVTLWKEDLDGEWRQVSTLTDEA</sequence>